<dbReference type="PANTHER" id="PTHR33217:SF8">
    <property type="entry name" value="MUTATOR FAMILY TRANSPOSASE"/>
    <property type="match status" value="1"/>
</dbReference>
<organism evidence="7 8">
    <name type="scientific">Haloechinothrix alba</name>
    <dbReference type="NCBI Taxonomy" id="664784"/>
    <lineage>
        <taxon>Bacteria</taxon>
        <taxon>Bacillati</taxon>
        <taxon>Actinomycetota</taxon>
        <taxon>Actinomycetes</taxon>
        <taxon>Pseudonocardiales</taxon>
        <taxon>Pseudonocardiaceae</taxon>
        <taxon>Haloechinothrix</taxon>
    </lineage>
</organism>
<dbReference type="PROSITE" id="PS01007">
    <property type="entry name" value="TRANSPOSASE_MUTATOR"/>
    <property type="match status" value="1"/>
</dbReference>
<evidence type="ECO:0000256" key="1">
    <source>
        <dbReference type="ARBA" id="ARBA00002190"/>
    </source>
</evidence>
<dbReference type="PANTHER" id="PTHR33217">
    <property type="entry name" value="TRANSPOSASE FOR INSERTION SEQUENCE ELEMENT IS1081"/>
    <property type="match status" value="1"/>
</dbReference>
<keyword evidence="4 6" id="KW-0238">DNA-binding</keyword>
<dbReference type="EMBL" id="FZNW01000053">
    <property type="protein sequence ID" value="SNR97740.1"/>
    <property type="molecule type" value="Genomic_DNA"/>
</dbReference>
<sequence>MTNRPVYLAVGVDLDGCKHILGLWIGPTEGEGARFWMSLLAELRNRGIQDVLICCCDGLSGLPEAITTTWPQTTAQTCCVHLMRASLRFASKKDHPQLIPA</sequence>
<dbReference type="Pfam" id="PF00872">
    <property type="entry name" value="Transposase_mut"/>
    <property type="match status" value="1"/>
</dbReference>
<name>A0A239AQC2_9PSEU</name>
<comment type="function">
    <text evidence="1 6">Required for the transposition of the insertion element.</text>
</comment>
<evidence type="ECO:0000256" key="2">
    <source>
        <dbReference type="ARBA" id="ARBA00010961"/>
    </source>
</evidence>
<gene>
    <name evidence="7" type="ORF">SAMN06265360_1533</name>
</gene>
<evidence type="ECO:0000313" key="8">
    <source>
        <dbReference type="Proteomes" id="UP000198348"/>
    </source>
</evidence>
<dbReference type="GO" id="GO:0004803">
    <property type="term" value="F:transposase activity"/>
    <property type="evidence" value="ECO:0007669"/>
    <property type="project" value="UniProtKB-UniRule"/>
</dbReference>
<dbReference type="AlphaFoldDB" id="A0A239AQC2"/>
<dbReference type="Proteomes" id="UP000198348">
    <property type="component" value="Unassembled WGS sequence"/>
</dbReference>
<protein>
    <recommendedName>
        <fullName evidence="6">Mutator family transposase</fullName>
    </recommendedName>
</protein>
<keyword evidence="5 6" id="KW-0233">DNA recombination</keyword>
<keyword evidence="8" id="KW-1185">Reference proteome</keyword>
<evidence type="ECO:0000256" key="5">
    <source>
        <dbReference type="ARBA" id="ARBA00023172"/>
    </source>
</evidence>
<keyword evidence="3 6" id="KW-0815">Transposition</keyword>
<dbReference type="GO" id="GO:0006313">
    <property type="term" value="P:DNA transposition"/>
    <property type="evidence" value="ECO:0007669"/>
    <property type="project" value="UniProtKB-UniRule"/>
</dbReference>
<proteinExistence type="inferred from homology"/>
<dbReference type="InterPro" id="IPR001207">
    <property type="entry name" value="Transposase_mutator"/>
</dbReference>
<evidence type="ECO:0000313" key="7">
    <source>
        <dbReference type="EMBL" id="SNR97740.1"/>
    </source>
</evidence>
<evidence type="ECO:0000256" key="3">
    <source>
        <dbReference type="ARBA" id="ARBA00022578"/>
    </source>
</evidence>
<comment type="similarity">
    <text evidence="2 6">Belongs to the transposase mutator family.</text>
</comment>
<accession>A0A239AQC2</accession>
<dbReference type="GO" id="GO:0003677">
    <property type="term" value="F:DNA binding"/>
    <property type="evidence" value="ECO:0007669"/>
    <property type="project" value="UniProtKB-UniRule"/>
</dbReference>
<reference evidence="7 8" key="1">
    <citation type="submission" date="2017-06" db="EMBL/GenBank/DDBJ databases">
        <authorList>
            <person name="Kim H.J."/>
            <person name="Triplett B.A."/>
        </authorList>
    </citation>
    <scope>NUCLEOTIDE SEQUENCE [LARGE SCALE GENOMIC DNA]</scope>
    <source>
        <strain evidence="7 8">DSM 45207</strain>
    </source>
</reference>
<keyword evidence="6" id="KW-0814">Transposable element</keyword>
<evidence type="ECO:0000256" key="6">
    <source>
        <dbReference type="RuleBase" id="RU365089"/>
    </source>
</evidence>
<evidence type="ECO:0000256" key="4">
    <source>
        <dbReference type="ARBA" id="ARBA00023125"/>
    </source>
</evidence>